<dbReference type="InterPro" id="IPR011611">
    <property type="entry name" value="PfkB_dom"/>
</dbReference>
<dbReference type="InterPro" id="IPR029056">
    <property type="entry name" value="Ribokinase-like"/>
</dbReference>
<dbReference type="Gene3D" id="3.40.1190.20">
    <property type="match status" value="1"/>
</dbReference>
<dbReference type="EMBL" id="JBHSFN010000001">
    <property type="protein sequence ID" value="MFC4584833.1"/>
    <property type="molecule type" value="Genomic_DNA"/>
</dbReference>
<dbReference type="SUPFAM" id="SSF53613">
    <property type="entry name" value="Ribokinase-like"/>
    <property type="match status" value="1"/>
</dbReference>
<accession>A0ABV9E7H2</accession>
<reference evidence="3" key="1">
    <citation type="journal article" date="2019" name="Int. J. Syst. Evol. Microbiol.">
        <title>The Global Catalogue of Microorganisms (GCM) 10K type strain sequencing project: providing services to taxonomists for standard genome sequencing and annotation.</title>
        <authorList>
            <consortium name="The Broad Institute Genomics Platform"/>
            <consortium name="The Broad Institute Genome Sequencing Center for Infectious Disease"/>
            <person name="Wu L."/>
            <person name="Ma J."/>
        </authorList>
    </citation>
    <scope>NUCLEOTIDE SEQUENCE [LARGE SCALE GENOMIC DNA]</scope>
    <source>
        <strain evidence="3">CCUG 49560</strain>
    </source>
</reference>
<keyword evidence="2" id="KW-0418">Kinase</keyword>
<proteinExistence type="predicted"/>
<protein>
    <submittedName>
        <fullName evidence="2">Carbohydrate kinase family protein</fullName>
        <ecNumber evidence="2">2.7.1.-</ecNumber>
    </submittedName>
</protein>
<dbReference type="EC" id="2.7.1.-" evidence="2"/>
<evidence type="ECO:0000259" key="1">
    <source>
        <dbReference type="Pfam" id="PF00294"/>
    </source>
</evidence>
<sequence>MGVALVAPDGSRLGLPHLEPVNGVTYPSDVMDSMARDADLLVLTNAKFVRPLVGPMARLGVPIAVDVHLIADLDDEYNRPWLQAAEIIFCSHEILPCRPELWVQRIFDRYPRCRLTCVGLGSRGALLGIRDGRLLWAKAVAPRGVVNTSGAGDALFATFLHVWAHTRDAASALRAAVLHAGWKIGHRLPVTASLTRVELADLAMSHPPLSTSGRWDGGSPGTVTPYWAAG</sequence>
<dbReference type="Pfam" id="PF00294">
    <property type="entry name" value="PfkB"/>
    <property type="match status" value="1"/>
</dbReference>
<name>A0ABV9E7H2_9ACTN</name>
<evidence type="ECO:0000313" key="2">
    <source>
        <dbReference type="EMBL" id="MFC4584833.1"/>
    </source>
</evidence>
<comment type="caution">
    <text evidence="2">The sequence shown here is derived from an EMBL/GenBank/DDBJ whole genome shotgun (WGS) entry which is preliminary data.</text>
</comment>
<keyword evidence="3" id="KW-1185">Reference proteome</keyword>
<dbReference type="GO" id="GO:0016301">
    <property type="term" value="F:kinase activity"/>
    <property type="evidence" value="ECO:0007669"/>
    <property type="project" value="UniProtKB-KW"/>
</dbReference>
<feature type="domain" description="Carbohydrate kinase PfkB" evidence="1">
    <location>
        <begin position="118"/>
        <end position="189"/>
    </location>
</feature>
<dbReference type="RefSeq" id="WP_262847410.1">
    <property type="nucleotide sequence ID" value="NZ_JANZYP010000063.1"/>
</dbReference>
<evidence type="ECO:0000313" key="3">
    <source>
        <dbReference type="Proteomes" id="UP001595891"/>
    </source>
</evidence>
<organism evidence="2 3">
    <name type="scientific">Sphaerisporangium corydalis</name>
    <dbReference type="NCBI Taxonomy" id="1441875"/>
    <lineage>
        <taxon>Bacteria</taxon>
        <taxon>Bacillati</taxon>
        <taxon>Actinomycetota</taxon>
        <taxon>Actinomycetes</taxon>
        <taxon>Streptosporangiales</taxon>
        <taxon>Streptosporangiaceae</taxon>
        <taxon>Sphaerisporangium</taxon>
    </lineage>
</organism>
<gene>
    <name evidence="2" type="ORF">ACFO8L_02020</name>
</gene>
<keyword evidence="2" id="KW-0808">Transferase</keyword>
<dbReference type="Proteomes" id="UP001595891">
    <property type="component" value="Unassembled WGS sequence"/>
</dbReference>